<evidence type="ECO:0000256" key="1">
    <source>
        <dbReference type="SAM" id="MobiDB-lite"/>
    </source>
</evidence>
<feature type="region of interest" description="Disordered" evidence="1">
    <location>
        <begin position="28"/>
        <end position="53"/>
    </location>
</feature>
<accession>A0A250KF14</accession>
<organism evidence="2 3">
    <name type="scientific">Prevotella melaninogenica</name>
    <dbReference type="NCBI Taxonomy" id="28132"/>
    <lineage>
        <taxon>Bacteria</taxon>
        <taxon>Pseudomonadati</taxon>
        <taxon>Bacteroidota</taxon>
        <taxon>Bacteroidia</taxon>
        <taxon>Bacteroidales</taxon>
        <taxon>Prevotellaceae</taxon>
        <taxon>Prevotella</taxon>
    </lineage>
</organism>
<gene>
    <name evidence="2" type="ORF">PMEL1_00138</name>
</gene>
<evidence type="ECO:0000313" key="2">
    <source>
        <dbReference type="EMBL" id="BBA28248.1"/>
    </source>
</evidence>
<dbReference type="RefSeq" id="WP_172586725.1">
    <property type="nucleotide sequence ID" value="NZ_AP018049.1"/>
</dbReference>
<dbReference type="AlphaFoldDB" id="A0A250KF14"/>
<reference evidence="2 3" key="1">
    <citation type="submission" date="2017-05" db="EMBL/GenBank/DDBJ databases">
        <title>whole genome sequence of Prevotella melaninogenica GAI 07411.</title>
        <authorList>
            <person name="Kondo Y."/>
            <person name="Hoshino T."/>
        </authorList>
    </citation>
    <scope>NUCLEOTIDE SEQUENCE [LARGE SCALE GENOMIC DNA]</scope>
    <source>
        <strain evidence="2 3">GAI 07411</strain>
    </source>
</reference>
<evidence type="ECO:0000313" key="3">
    <source>
        <dbReference type="Proteomes" id="UP000267517"/>
    </source>
</evidence>
<sequence length="53" mass="5987">MKKKDYVKPNAQVLSLYTDEFMEGGFHAQSDIKGSLTPGDDERDPEEDHPTAF</sequence>
<name>A0A250KF14_9BACT</name>
<protein>
    <submittedName>
        <fullName evidence="2">Uncharacterized protein</fullName>
    </submittedName>
</protein>
<dbReference type="EMBL" id="AP018049">
    <property type="protein sequence ID" value="BBA28248.1"/>
    <property type="molecule type" value="Genomic_DNA"/>
</dbReference>
<proteinExistence type="predicted"/>
<dbReference type="Proteomes" id="UP000267517">
    <property type="component" value="Chromosome I"/>
</dbReference>